<dbReference type="EMBL" id="ABJB010654856">
    <property type="status" value="NOT_ANNOTATED_CDS"/>
    <property type="molecule type" value="Genomic_DNA"/>
</dbReference>
<dbReference type="VEuPathDB" id="VectorBase:ISCW019889"/>
<dbReference type="EC" id="2.3.1.6" evidence="5"/>
<comment type="similarity">
    <text evidence="3">Belongs to the carnitine/choline acetyltransferase family.</text>
</comment>
<evidence type="ECO:0000256" key="3">
    <source>
        <dbReference type="RuleBase" id="RU003801"/>
    </source>
</evidence>
<evidence type="ECO:0000259" key="4">
    <source>
        <dbReference type="Pfam" id="PF00755"/>
    </source>
</evidence>
<feature type="active site" description="Proton acceptor" evidence="2">
    <location>
        <position position="130"/>
    </location>
</feature>
<dbReference type="GO" id="GO:0005777">
    <property type="term" value="C:peroxisome"/>
    <property type="evidence" value="ECO:0000318"/>
    <property type="project" value="GO_Central"/>
</dbReference>
<keyword evidence="1 3" id="KW-0012">Acyltransferase</keyword>
<evidence type="ECO:0000313" key="6">
    <source>
        <dbReference type="EnsemblMetazoa" id="ISCW019889-PA"/>
    </source>
</evidence>
<dbReference type="AlphaFoldDB" id="B7PWG8"/>
<dbReference type="OrthoDB" id="240216at2759"/>
<dbReference type="PaxDb" id="6945-B7PWG8"/>
<dbReference type="EMBL" id="DS807982">
    <property type="protein sequence ID" value="EEC10940.1"/>
    <property type="molecule type" value="Genomic_DNA"/>
</dbReference>
<evidence type="ECO:0000313" key="5">
    <source>
        <dbReference type="EMBL" id="EEC10940.1"/>
    </source>
</evidence>
<accession>B7PWG8</accession>
<dbReference type="Pfam" id="PF00755">
    <property type="entry name" value="Carn_acyltransf"/>
    <property type="match status" value="1"/>
</dbReference>
<dbReference type="Proteomes" id="UP000001555">
    <property type="component" value="Unassembled WGS sequence"/>
</dbReference>
<dbReference type="STRING" id="6945.B7PWG8"/>
<dbReference type="PANTHER" id="PTHR22589:SF103">
    <property type="entry name" value="CARNITINE O-ACETYL-TRANSFERASE, ISOFORM A-RELATED"/>
    <property type="match status" value="1"/>
</dbReference>
<organism>
    <name type="scientific">Ixodes scapularis</name>
    <name type="common">Black-legged tick</name>
    <name type="synonym">Deer tick</name>
    <dbReference type="NCBI Taxonomy" id="6945"/>
    <lineage>
        <taxon>Eukaryota</taxon>
        <taxon>Metazoa</taxon>
        <taxon>Ecdysozoa</taxon>
        <taxon>Arthropoda</taxon>
        <taxon>Chelicerata</taxon>
        <taxon>Arachnida</taxon>
        <taxon>Acari</taxon>
        <taxon>Parasitiformes</taxon>
        <taxon>Ixodida</taxon>
        <taxon>Ixodoidea</taxon>
        <taxon>Ixodidae</taxon>
        <taxon>Ixodinae</taxon>
        <taxon>Ixodes</taxon>
    </lineage>
</organism>
<reference evidence="5 7" key="1">
    <citation type="submission" date="2008-03" db="EMBL/GenBank/DDBJ databases">
        <title>Annotation of Ixodes scapularis.</title>
        <authorList>
            <consortium name="Ixodes scapularis Genome Project Consortium"/>
            <person name="Caler E."/>
            <person name="Hannick L.I."/>
            <person name="Bidwell S."/>
            <person name="Joardar V."/>
            <person name="Thiagarajan M."/>
            <person name="Amedeo P."/>
            <person name="Galinsky K.J."/>
            <person name="Schobel S."/>
            <person name="Inman J."/>
            <person name="Hostetler J."/>
            <person name="Miller J."/>
            <person name="Hammond M."/>
            <person name="Megy K."/>
            <person name="Lawson D."/>
            <person name="Kodira C."/>
            <person name="Sutton G."/>
            <person name="Meyer J."/>
            <person name="Hill C.A."/>
            <person name="Birren B."/>
            <person name="Nene V."/>
            <person name="Collins F."/>
            <person name="Alarcon-Chaidez F."/>
            <person name="Wikel S."/>
            <person name="Strausberg R."/>
        </authorList>
    </citation>
    <scope>NUCLEOTIDE SEQUENCE [LARGE SCALE GENOMIC DNA]</scope>
    <source>
        <strain evidence="7">Wikel</strain>
        <strain evidence="5">Wikel colony</strain>
    </source>
</reference>
<dbReference type="PROSITE" id="PS00440">
    <property type="entry name" value="ACYLTRANSF_C_2"/>
    <property type="match status" value="1"/>
</dbReference>
<dbReference type="GO" id="GO:0004092">
    <property type="term" value="F:carnitine O-acetyltransferase activity"/>
    <property type="evidence" value="ECO:0000318"/>
    <property type="project" value="GO_Central"/>
</dbReference>
<dbReference type="InterPro" id="IPR042231">
    <property type="entry name" value="Cho/carn_acyl_trans_2"/>
</dbReference>
<dbReference type="EnsemblMetazoa" id="ISCW019889-RA">
    <property type="protein sequence ID" value="ISCW019889-PA"/>
    <property type="gene ID" value="ISCW019889"/>
</dbReference>
<dbReference type="VEuPathDB" id="VectorBase:ISCI019718"/>
<dbReference type="SUPFAM" id="SSF52777">
    <property type="entry name" value="CoA-dependent acyltransferases"/>
    <property type="match status" value="2"/>
</dbReference>
<evidence type="ECO:0000256" key="2">
    <source>
        <dbReference type="PIRSR" id="PIRSR600542-1"/>
    </source>
</evidence>
<evidence type="ECO:0000256" key="1">
    <source>
        <dbReference type="ARBA" id="ARBA00023315"/>
    </source>
</evidence>
<evidence type="ECO:0000313" key="7">
    <source>
        <dbReference type="Proteomes" id="UP000001555"/>
    </source>
</evidence>
<dbReference type="VEuPathDB" id="VectorBase:ISCP_016358"/>
<keyword evidence="7" id="KW-1185">Reference proteome</keyword>
<sequence length="256" mass="28723">MFTFKAYDDRGVPHDERRILTQLIRVVEMSPEKDVGVGILTAQDRDVWAEAYGRLAENTQNAASLEAIKKAAVVVCLDGGLADTEPYEVAWPRQVYRGGANAEHAANRWWDKPVQIVVGEDGGSALLLDHTDCDGTVMAGVTKHCYNYAHSDDTERLMYQFPSYGKLFVQSCNMSPDGYVQMAMQLAAYRNFGSQFMMLGSASTRKFLYGRVEQYLAITKESQSFCRVFDNPRSSRTEKEQSLRKAVARCKLDSSL</sequence>
<keyword evidence="3 5" id="KW-0808">Transferase</keyword>
<protein>
    <submittedName>
        <fullName evidence="5 6">Carnitine acyltransferase, putative</fullName>
        <ecNumber evidence="5">2.3.1.6</ecNumber>
    </submittedName>
</protein>
<dbReference type="Gene3D" id="3.30.559.70">
    <property type="entry name" value="Choline/Carnitine o-acyltransferase, domain 2"/>
    <property type="match status" value="1"/>
</dbReference>
<feature type="non-terminal residue" evidence="5">
    <location>
        <position position="256"/>
    </location>
</feature>
<dbReference type="PANTHER" id="PTHR22589">
    <property type="entry name" value="CARNITINE O-ACYLTRANSFERASE"/>
    <property type="match status" value="1"/>
</dbReference>
<dbReference type="InterPro" id="IPR000542">
    <property type="entry name" value="Carn_acyl_trans"/>
</dbReference>
<dbReference type="GO" id="GO:0004102">
    <property type="term" value="F:choline O-acetyltransferase activity"/>
    <property type="evidence" value="ECO:0007669"/>
    <property type="project" value="UniProtKB-EC"/>
</dbReference>
<dbReference type="HOGENOM" id="CLU_056451_1_0_1"/>
<name>B7PWG8_IXOSC</name>
<gene>
    <name evidence="5" type="ORF">IscW_ISCW019889</name>
</gene>
<dbReference type="InterPro" id="IPR039551">
    <property type="entry name" value="Cho/carn_acyl_trans"/>
</dbReference>
<dbReference type="GO" id="GO:0019254">
    <property type="term" value="P:carnitine metabolic process, CoA-linked"/>
    <property type="evidence" value="ECO:0000318"/>
    <property type="project" value="GO_Central"/>
</dbReference>
<reference evidence="6" key="2">
    <citation type="submission" date="2020-05" db="UniProtKB">
        <authorList>
            <consortium name="EnsemblMetazoa"/>
        </authorList>
    </citation>
    <scope>IDENTIFICATION</scope>
    <source>
        <strain evidence="6">wikel</strain>
    </source>
</reference>
<proteinExistence type="inferred from homology"/>
<feature type="domain" description="Choline/carnitine acyltransferase" evidence="4">
    <location>
        <begin position="1"/>
        <end position="153"/>
    </location>
</feature>